<feature type="region of interest" description="Disordered" evidence="1">
    <location>
        <begin position="74"/>
        <end position="126"/>
    </location>
</feature>
<dbReference type="EMBL" id="JAFEMO010000005">
    <property type="protein sequence ID" value="KAH7570194.1"/>
    <property type="molecule type" value="Genomic_DNA"/>
</dbReference>
<organism evidence="2 3">
    <name type="scientific">Xanthoceras sorbifolium</name>
    <dbReference type="NCBI Taxonomy" id="99658"/>
    <lineage>
        <taxon>Eukaryota</taxon>
        <taxon>Viridiplantae</taxon>
        <taxon>Streptophyta</taxon>
        <taxon>Embryophyta</taxon>
        <taxon>Tracheophyta</taxon>
        <taxon>Spermatophyta</taxon>
        <taxon>Magnoliopsida</taxon>
        <taxon>eudicotyledons</taxon>
        <taxon>Gunneridae</taxon>
        <taxon>Pentapetalae</taxon>
        <taxon>rosids</taxon>
        <taxon>malvids</taxon>
        <taxon>Sapindales</taxon>
        <taxon>Sapindaceae</taxon>
        <taxon>Xanthoceroideae</taxon>
        <taxon>Xanthoceras</taxon>
    </lineage>
</organism>
<evidence type="ECO:0000256" key="1">
    <source>
        <dbReference type="SAM" id="MobiDB-lite"/>
    </source>
</evidence>
<feature type="compositionally biased region" description="Basic and acidic residues" evidence="1">
    <location>
        <begin position="105"/>
        <end position="126"/>
    </location>
</feature>
<name>A0ABQ8I150_9ROSI</name>
<keyword evidence="3" id="KW-1185">Reference proteome</keyword>
<sequence>MTSKARQYKKKSSLCEKSMKVVASIIKLSSLSLATLTLRTPVKQPVAEAIRNRPVPAVGLKVGPNAVEVILPIPQISRSQTFQEPPAPDTKSGSKKYYSNLNQPAEKDNSREMIHELDGDDDVNKRASDYIRRIRQKMNRNGSNN</sequence>
<comment type="caution">
    <text evidence="2">The sequence shown here is derived from an EMBL/GenBank/DDBJ whole genome shotgun (WGS) entry which is preliminary data.</text>
</comment>
<proteinExistence type="predicted"/>
<dbReference type="Proteomes" id="UP000827721">
    <property type="component" value="Unassembled WGS sequence"/>
</dbReference>
<evidence type="ECO:0000313" key="2">
    <source>
        <dbReference type="EMBL" id="KAH7570194.1"/>
    </source>
</evidence>
<reference evidence="2 3" key="1">
    <citation type="submission" date="2021-02" db="EMBL/GenBank/DDBJ databases">
        <title>Plant Genome Project.</title>
        <authorList>
            <person name="Zhang R.-G."/>
        </authorList>
    </citation>
    <scope>NUCLEOTIDE SEQUENCE [LARGE SCALE GENOMIC DNA]</scope>
    <source>
        <tissue evidence="2">Leaves</tissue>
    </source>
</reference>
<protein>
    <submittedName>
        <fullName evidence="2">Uncharacterized protein</fullName>
    </submittedName>
</protein>
<accession>A0ABQ8I150</accession>
<gene>
    <name evidence="2" type="ORF">JRO89_XS05G0066100</name>
</gene>
<evidence type="ECO:0000313" key="3">
    <source>
        <dbReference type="Proteomes" id="UP000827721"/>
    </source>
</evidence>